<protein>
    <submittedName>
        <fullName evidence="2">Uncharacterized protein</fullName>
    </submittedName>
</protein>
<sequence>MKLKEPKFLDYTKQKPQVNSVLLTSLVVVMFYQNIYRILIELQSHIPIFFSPTLKIYLAN</sequence>
<feature type="transmembrane region" description="Helical" evidence="1">
    <location>
        <begin position="21"/>
        <end position="40"/>
    </location>
</feature>
<gene>
    <name evidence="2" type="ORF">TZ96_01009</name>
</gene>
<keyword evidence="1" id="KW-1133">Transmembrane helix</keyword>
<name>A0A0F3HH64_9STRE</name>
<keyword evidence="1" id="KW-0812">Transmembrane</keyword>
<keyword evidence="1" id="KW-0472">Membrane</keyword>
<dbReference type="EMBL" id="JYOV01000012">
    <property type="protein sequence ID" value="KJU93392.1"/>
    <property type="molecule type" value="Genomic_DNA"/>
</dbReference>
<evidence type="ECO:0000313" key="2">
    <source>
        <dbReference type="EMBL" id="KJU93392.1"/>
    </source>
</evidence>
<organism evidence="2 3">
    <name type="scientific">Streptococcus infantis</name>
    <dbReference type="NCBI Taxonomy" id="68892"/>
    <lineage>
        <taxon>Bacteria</taxon>
        <taxon>Bacillati</taxon>
        <taxon>Bacillota</taxon>
        <taxon>Bacilli</taxon>
        <taxon>Lactobacillales</taxon>
        <taxon>Streptococcaceae</taxon>
        <taxon>Streptococcus</taxon>
    </lineage>
</organism>
<proteinExistence type="predicted"/>
<dbReference type="Proteomes" id="UP000033405">
    <property type="component" value="Unassembled WGS sequence"/>
</dbReference>
<comment type="caution">
    <text evidence="2">The sequence shown here is derived from an EMBL/GenBank/DDBJ whole genome shotgun (WGS) entry which is preliminary data.</text>
</comment>
<dbReference type="AlphaFoldDB" id="A0A0F3HH64"/>
<evidence type="ECO:0000256" key="1">
    <source>
        <dbReference type="SAM" id="Phobius"/>
    </source>
</evidence>
<accession>A0A0F3HH64</accession>
<evidence type="ECO:0000313" key="3">
    <source>
        <dbReference type="Proteomes" id="UP000033405"/>
    </source>
</evidence>
<reference evidence="2 3" key="1">
    <citation type="submission" date="2015-02" db="EMBL/GenBank/DDBJ databases">
        <title>Evolution of amylase-binding proteins of oral streptococcal species.</title>
        <authorList>
            <person name="Haase E.M."/>
        </authorList>
    </citation>
    <scope>NUCLEOTIDE SEQUENCE [LARGE SCALE GENOMIC DNA]</scope>
    <source>
        <strain evidence="2 3">UC6950A</strain>
    </source>
</reference>